<evidence type="ECO:0000256" key="7">
    <source>
        <dbReference type="ARBA" id="ARBA00023136"/>
    </source>
</evidence>
<keyword evidence="5" id="KW-0638">Presynaptic neurotoxin</keyword>
<keyword evidence="5" id="KW-0528">Neurotoxin</keyword>
<evidence type="ECO:0000256" key="12">
    <source>
        <dbReference type="PROSITE-ProRule" id="PRU00023"/>
    </source>
</evidence>
<evidence type="ECO:0000256" key="5">
    <source>
        <dbReference type="ARBA" id="ARBA00023028"/>
    </source>
</evidence>
<accession>A0ABY6KIC3</accession>
<feature type="repeat" description="ANK" evidence="12">
    <location>
        <begin position="39"/>
        <end position="71"/>
    </location>
</feature>
<evidence type="ECO:0000256" key="4">
    <source>
        <dbReference type="ARBA" id="ARBA00022737"/>
    </source>
</evidence>
<dbReference type="PROSITE" id="PS50297">
    <property type="entry name" value="ANK_REP_REGION"/>
    <property type="match status" value="7"/>
</dbReference>
<dbReference type="Proteomes" id="UP001235939">
    <property type="component" value="Chromosome 06"/>
</dbReference>
<keyword evidence="7" id="KW-0472">Membrane</keyword>
<keyword evidence="6 12" id="KW-0040">ANK repeat</keyword>
<feature type="repeat" description="ANK" evidence="12">
    <location>
        <begin position="204"/>
        <end position="236"/>
    </location>
</feature>
<feature type="repeat" description="ANK" evidence="12">
    <location>
        <begin position="72"/>
        <end position="104"/>
    </location>
</feature>
<keyword evidence="15" id="KW-1185">Reference proteome</keyword>
<feature type="repeat" description="ANK" evidence="12">
    <location>
        <begin position="344"/>
        <end position="376"/>
    </location>
</feature>
<dbReference type="Pfam" id="PF12796">
    <property type="entry name" value="Ank_2"/>
    <property type="match status" value="3"/>
</dbReference>
<dbReference type="SMART" id="SM00248">
    <property type="entry name" value="ANK"/>
    <property type="match status" value="11"/>
</dbReference>
<feature type="repeat" description="ANK" evidence="12">
    <location>
        <begin position="5"/>
        <end position="37"/>
    </location>
</feature>
<dbReference type="Pfam" id="PF13857">
    <property type="entry name" value="Ank_5"/>
    <property type="match status" value="1"/>
</dbReference>
<dbReference type="PANTHER" id="PTHR24198:SF165">
    <property type="entry name" value="ANKYRIN REPEAT-CONTAINING PROTEIN-RELATED"/>
    <property type="match status" value="1"/>
</dbReference>
<keyword evidence="3" id="KW-1052">Target cell membrane</keyword>
<evidence type="ECO:0000256" key="11">
    <source>
        <dbReference type="ARBA" id="ARBA00049811"/>
    </source>
</evidence>
<evidence type="ECO:0000256" key="10">
    <source>
        <dbReference type="ARBA" id="ARBA00049715"/>
    </source>
</evidence>
<dbReference type="SUPFAM" id="SSF48403">
    <property type="entry name" value="Ankyrin repeat"/>
    <property type="match status" value="2"/>
</dbReference>
<feature type="compositionally biased region" description="Acidic residues" evidence="13">
    <location>
        <begin position="318"/>
        <end position="329"/>
    </location>
</feature>
<comment type="subunit">
    <text evidence="10">Homotetramer in membranes.</text>
</comment>
<feature type="repeat" description="ANK" evidence="12">
    <location>
        <begin position="246"/>
        <end position="278"/>
    </location>
</feature>
<reference evidence="14 15" key="1">
    <citation type="submission" date="2022-01" db="EMBL/GenBank/DDBJ databases">
        <title>A chromosomal length assembly of Cordylochernes scorpioides.</title>
        <authorList>
            <person name="Zeh D."/>
            <person name="Zeh J."/>
        </authorList>
    </citation>
    <scope>NUCLEOTIDE SEQUENCE [LARGE SCALE GENOMIC DNA]</scope>
    <source>
        <strain evidence="14">IN4F17</strain>
        <tissue evidence="14">Whole Body</tissue>
    </source>
</reference>
<evidence type="ECO:0000256" key="8">
    <source>
        <dbReference type="ARBA" id="ARBA00023298"/>
    </source>
</evidence>
<evidence type="ECO:0000256" key="6">
    <source>
        <dbReference type="ARBA" id="ARBA00023043"/>
    </source>
</evidence>
<feature type="region of interest" description="Disordered" evidence="13">
    <location>
        <begin position="311"/>
        <end position="341"/>
    </location>
</feature>
<evidence type="ECO:0000256" key="2">
    <source>
        <dbReference type="ARBA" id="ARBA00022483"/>
    </source>
</evidence>
<dbReference type="InterPro" id="IPR036770">
    <property type="entry name" value="Ankyrin_rpt-contain_sf"/>
</dbReference>
<dbReference type="EMBL" id="CP092868">
    <property type="protein sequence ID" value="UYV68583.1"/>
    <property type="molecule type" value="Genomic_DNA"/>
</dbReference>
<dbReference type="Gene3D" id="1.25.40.20">
    <property type="entry name" value="Ankyrin repeat-containing domain"/>
    <property type="match status" value="4"/>
</dbReference>
<dbReference type="Pfam" id="PF13637">
    <property type="entry name" value="Ank_4"/>
    <property type="match status" value="1"/>
</dbReference>
<dbReference type="InterPro" id="IPR002110">
    <property type="entry name" value="Ankyrin_rpt"/>
</dbReference>
<dbReference type="PRINTS" id="PR01415">
    <property type="entry name" value="ANKYRIN"/>
</dbReference>
<evidence type="ECO:0000256" key="9">
    <source>
        <dbReference type="ARBA" id="ARBA00049657"/>
    </source>
</evidence>
<comment type="subcellular location">
    <subcellularLocation>
        <location evidence="1">Target cell membrane</location>
    </subcellularLocation>
</comment>
<feature type="repeat" description="ANK" evidence="12">
    <location>
        <begin position="138"/>
        <end position="170"/>
    </location>
</feature>
<comment type="similarity">
    <text evidence="9">Belongs to the cationic peptide 01 (latrotoxin) family. 03 (alpha-latrotoxin) subfamily.</text>
</comment>
<evidence type="ECO:0000313" key="15">
    <source>
        <dbReference type="Proteomes" id="UP001235939"/>
    </source>
</evidence>
<proteinExistence type="inferred from homology"/>
<feature type="repeat" description="ANK" evidence="12">
    <location>
        <begin position="171"/>
        <end position="203"/>
    </location>
</feature>
<feature type="repeat" description="ANK" evidence="12">
    <location>
        <begin position="279"/>
        <end position="311"/>
    </location>
</feature>
<dbReference type="PANTHER" id="PTHR24198">
    <property type="entry name" value="ANKYRIN REPEAT AND PROTEIN KINASE DOMAIN-CONTAINING PROTEIN"/>
    <property type="match status" value="1"/>
</dbReference>
<keyword evidence="5" id="KW-0800">Toxin</keyword>
<evidence type="ECO:0000256" key="3">
    <source>
        <dbReference type="ARBA" id="ARBA00022537"/>
    </source>
</evidence>
<evidence type="ECO:0000256" key="1">
    <source>
        <dbReference type="ARBA" id="ARBA00004175"/>
    </source>
</evidence>
<organism evidence="14 15">
    <name type="scientific">Cordylochernes scorpioides</name>
    <dbReference type="NCBI Taxonomy" id="51811"/>
    <lineage>
        <taxon>Eukaryota</taxon>
        <taxon>Metazoa</taxon>
        <taxon>Ecdysozoa</taxon>
        <taxon>Arthropoda</taxon>
        <taxon>Chelicerata</taxon>
        <taxon>Arachnida</taxon>
        <taxon>Pseudoscorpiones</taxon>
        <taxon>Cheliferoidea</taxon>
        <taxon>Chernetidae</taxon>
        <taxon>Cordylochernes</taxon>
    </lineage>
</organism>
<gene>
    <name evidence="14" type="ORF">LAZ67_6000132</name>
</gene>
<evidence type="ECO:0000313" key="14">
    <source>
        <dbReference type="EMBL" id="UYV68583.1"/>
    </source>
</evidence>
<keyword evidence="4" id="KW-0677">Repeat</keyword>
<dbReference type="PROSITE" id="PS50088">
    <property type="entry name" value="ANK_REPEAT"/>
    <property type="match status" value="10"/>
</dbReference>
<name>A0ABY6KIC3_9ARAC</name>
<feature type="repeat" description="ANK" evidence="12">
    <location>
        <begin position="105"/>
        <end position="137"/>
    </location>
</feature>
<protein>
    <recommendedName>
        <fullName evidence="11">Alpha-latrotoxin</fullName>
    </recommendedName>
</protein>
<evidence type="ECO:0000256" key="13">
    <source>
        <dbReference type="SAM" id="MobiDB-lite"/>
    </source>
</evidence>
<keyword evidence="2" id="KW-0268">Exocytosis</keyword>
<sequence>MAATSENAALVDAVRRGDVNAVQKFVNDGADVNQRDQKTQASLLTLAVSAEHTEVVRLLLNSRATVDIGDKIGRSPLSSASERGNTEIVEIVVNAGALVNKSDFFRLTPLLNASAGGHADVARILINASVNVNAQNADGLTALSYASMYGHIDMVNTLLRAEAFLNTQDKDGRTPLMLAALGGSLETAQALIEAGASINVHDSNGRTPLCHASEDGHVKLVNLLIQNGASINIRDVNGQSPLSLAAGKTPLMLAVERNHAQVAKLLVDHGANIDTRDRLGKTALSMAAVRGNLDILEILIQAGADINPRISRKTPFDNIDDDDRDDESTGDTYYSPNPESQRDDGFTPLCWAIKGGYAPVMKYLIRAGADVNLTNDHGETLLSFTLKRKQFEAGKVLLQAGAKVHLRDLQFPIEPHPYRHYPRMVDPFDTKLIPYAVLQNPEMEPPECISGVNTYALIWNNCRTEVNQMRNTILGESTISLLQYMRETNTDKLAGYLTNIDWTSMPPFEQLFPHYGSLITEHIKMGQDRAQLLFKTNIVLQHCNLEFILPELRKQITDCLSDYDLENIVNCSPAPIRRAKKPEDYSPAYANYGCFLSYQM</sequence>
<keyword evidence="8" id="KW-1053">Target membrane</keyword>